<dbReference type="SMART" id="SM00066">
    <property type="entry name" value="GAL4"/>
    <property type="match status" value="1"/>
</dbReference>
<dbReference type="SUPFAM" id="SSF57701">
    <property type="entry name" value="Zn2/Cys6 DNA-binding domain"/>
    <property type="match status" value="1"/>
</dbReference>
<dbReference type="InterPro" id="IPR007219">
    <property type="entry name" value="XnlR_reg_dom"/>
</dbReference>
<proteinExistence type="predicted"/>
<evidence type="ECO:0000313" key="10">
    <source>
        <dbReference type="Proteomes" id="UP000191522"/>
    </source>
</evidence>
<dbReference type="GO" id="GO:0005634">
    <property type="term" value="C:nucleus"/>
    <property type="evidence" value="ECO:0007669"/>
    <property type="project" value="UniProtKB-SubCell"/>
</dbReference>
<dbReference type="PANTHER" id="PTHR31313">
    <property type="entry name" value="TY1 ENHANCER ACTIVATOR"/>
    <property type="match status" value="1"/>
</dbReference>
<evidence type="ECO:0000256" key="4">
    <source>
        <dbReference type="ARBA" id="ARBA00023015"/>
    </source>
</evidence>
<dbReference type="InterPro" id="IPR051615">
    <property type="entry name" value="Transcr_Regulatory_Elem"/>
</dbReference>
<dbReference type="AlphaFoldDB" id="A0A1V6PLG8"/>
<evidence type="ECO:0000313" key="9">
    <source>
        <dbReference type="EMBL" id="OQD77865.1"/>
    </source>
</evidence>
<evidence type="ECO:0000259" key="8">
    <source>
        <dbReference type="PROSITE" id="PS50048"/>
    </source>
</evidence>
<reference evidence="10" key="1">
    <citation type="journal article" date="2017" name="Nat. Microbiol.">
        <title>Global analysis of biosynthetic gene clusters reveals vast potential of secondary metabolite production in Penicillium species.</title>
        <authorList>
            <person name="Nielsen J.C."/>
            <person name="Grijseels S."/>
            <person name="Prigent S."/>
            <person name="Ji B."/>
            <person name="Dainat J."/>
            <person name="Nielsen K.F."/>
            <person name="Frisvad J.C."/>
            <person name="Workman M."/>
            <person name="Nielsen J."/>
        </authorList>
    </citation>
    <scope>NUCLEOTIDE SEQUENCE [LARGE SCALE GENOMIC DNA]</scope>
    <source>
        <strain evidence="10">IBT 11843</strain>
    </source>
</reference>
<dbReference type="SMART" id="SM00906">
    <property type="entry name" value="Fungal_trans"/>
    <property type="match status" value="1"/>
</dbReference>
<evidence type="ECO:0000256" key="7">
    <source>
        <dbReference type="ARBA" id="ARBA00023242"/>
    </source>
</evidence>
<dbReference type="STRING" id="69771.A0A1V6PLG8"/>
<keyword evidence="10" id="KW-1185">Reference proteome</keyword>
<dbReference type="OMA" id="WITYHSI"/>
<sequence>MSNQSAKPTFFACRQCRASKRRCDGVKPQCSYCQRTEKDCEYADGKKARKRKYWDENYVKSLENQVQALLALQSNDSPVALPADVPRLVDSVVDSAFQLAPLERSHQFEHSAPLNHDTNDRTSHQSQTAMEELSVMMWRTNLADAVTVDEKLPTDKTLASRSNPQPEVPRQVPSQILNICSDTTRLHELAALFLEFINEEHQFTQNTSSDFLLHVPDQSLDLLFLHAAMLATGAAFERKPDSLTIGDEFTKLCESLIFKCFRQSPSIYIIQGLNVLSWRSLALGHDHFGWTFHSMAAGMAVHLRLHVLAFDEFDTKSTKTGFADVQTFWSFYLMDRTSISILGRNCMLPWRRVNVPAIESFFPGDGSSLAQVSFAWQCKLWYMHDQNMDQIFCSSFESLSTTEQVRLLITTHENLSQFFKSRDQRLAIKRGATPKPVFLFHMAYQMAILVTMPPFLRLFAKMRNENPNTSKLMPIVLQSLTAAATTMVRLVQDYCKTYGFPNANPLLIHHLLSAAIVHLMNTTTESFTLRRFSTRSVRKCLALLRQLGMYWMTRSQKSVDLIKTLARRWNVEFALPEEKDETLEGDYAGVLLELQRGHSDNIPGQGTDLNGISEESANGQFDSPFGSESAYTFNDILYPEEQHIFTNTSLLDHGADLFPMFQESSHFGDYFADVP</sequence>
<evidence type="ECO:0000256" key="5">
    <source>
        <dbReference type="ARBA" id="ARBA00023125"/>
    </source>
</evidence>
<keyword evidence="6" id="KW-0804">Transcription</keyword>
<comment type="subcellular location">
    <subcellularLocation>
        <location evidence="1">Nucleus</location>
    </subcellularLocation>
</comment>
<evidence type="ECO:0000256" key="2">
    <source>
        <dbReference type="ARBA" id="ARBA00022723"/>
    </source>
</evidence>
<protein>
    <recommendedName>
        <fullName evidence="8">Zn(2)-C6 fungal-type domain-containing protein</fullName>
    </recommendedName>
</protein>
<dbReference type="PROSITE" id="PS00463">
    <property type="entry name" value="ZN2_CY6_FUNGAL_1"/>
    <property type="match status" value="1"/>
</dbReference>
<evidence type="ECO:0000256" key="3">
    <source>
        <dbReference type="ARBA" id="ARBA00022833"/>
    </source>
</evidence>
<dbReference type="GO" id="GO:0000981">
    <property type="term" value="F:DNA-binding transcription factor activity, RNA polymerase II-specific"/>
    <property type="evidence" value="ECO:0007669"/>
    <property type="project" value="InterPro"/>
</dbReference>
<keyword evidence="2" id="KW-0479">Metal-binding</keyword>
<name>A0A1V6PLG8_PENDC</name>
<dbReference type="GO" id="GO:0003677">
    <property type="term" value="F:DNA binding"/>
    <property type="evidence" value="ECO:0007669"/>
    <property type="project" value="UniProtKB-KW"/>
</dbReference>
<dbReference type="PROSITE" id="PS50048">
    <property type="entry name" value="ZN2_CY6_FUNGAL_2"/>
    <property type="match status" value="1"/>
</dbReference>
<comment type="caution">
    <text evidence="9">The sequence shown here is derived from an EMBL/GenBank/DDBJ whole genome shotgun (WGS) entry which is preliminary data.</text>
</comment>
<dbReference type="Pfam" id="PF04082">
    <property type="entry name" value="Fungal_trans"/>
    <property type="match status" value="1"/>
</dbReference>
<dbReference type="OrthoDB" id="10249920at2759"/>
<keyword evidence="5" id="KW-0238">DNA-binding</keyword>
<dbReference type="GO" id="GO:0008270">
    <property type="term" value="F:zinc ion binding"/>
    <property type="evidence" value="ECO:0007669"/>
    <property type="project" value="InterPro"/>
</dbReference>
<dbReference type="InterPro" id="IPR001138">
    <property type="entry name" value="Zn2Cys6_DnaBD"/>
</dbReference>
<dbReference type="PANTHER" id="PTHR31313:SF83">
    <property type="entry name" value="ZN(II)2CYS6 TRANSCRIPTION FACTOR (EUROFUNG)"/>
    <property type="match status" value="1"/>
</dbReference>
<keyword evidence="3" id="KW-0862">Zinc</keyword>
<dbReference type="CDD" id="cd00067">
    <property type="entry name" value="GAL4"/>
    <property type="match status" value="1"/>
</dbReference>
<dbReference type="Pfam" id="PF00172">
    <property type="entry name" value="Zn_clus"/>
    <property type="match status" value="1"/>
</dbReference>
<dbReference type="GO" id="GO:0006351">
    <property type="term" value="P:DNA-templated transcription"/>
    <property type="evidence" value="ECO:0007669"/>
    <property type="project" value="InterPro"/>
</dbReference>
<accession>A0A1V6PLG8</accession>
<dbReference type="CDD" id="cd12148">
    <property type="entry name" value="fungal_TF_MHR"/>
    <property type="match status" value="1"/>
</dbReference>
<dbReference type="Gene3D" id="4.10.240.10">
    <property type="entry name" value="Zn(2)-C6 fungal-type DNA-binding domain"/>
    <property type="match status" value="1"/>
</dbReference>
<dbReference type="InterPro" id="IPR036864">
    <property type="entry name" value="Zn2-C6_fun-type_DNA-bd_sf"/>
</dbReference>
<keyword evidence="4" id="KW-0805">Transcription regulation</keyword>
<dbReference type="EMBL" id="MDYL01000002">
    <property type="protein sequence ID" value="OQD77865.1"/>
    <property type="molecule type" value="Genomic_DNA"/>
</dbReference>
<keyword evidence="7" id="KW-0539">Nucleus</keyword>
<dbReference type="Proteomes" id="UP000191522">
    <property type="component" value="Unassembled WGS sequence"/>
</dbReference>
<feature type="domain" description="Zn(2)-C6 fungal-type" evidence="8">
    <location>
        <begin position="12"/>
        <end position="42"/>
    </location>
</feature>
<evidence type="ECO:0000256" key="6">
    <source>
        <dbReference type="ARBA" id="ARBA00023163"/>
    </source>
</evidence>
<organism evidence="9 10">
    <name type="scientific">Penicillium decumbens</name>
    <dbReference type="NCBI Taxonomy" id="69771"/>
    <lineage>
        <taxon>Eukaryota</taxon>
        <taxon>Fungi</taxon>
        <taxon>Dikarya</taxon>
        <taxon>Ascomycota</taxon>
        <taxon>Pezizomycotina</taxon>
        <taxon>Eurotiomycetes</taxon>
        <taxon>Eurotiomycetidae</taxon>
        <taxon>Eurotiales</taxon>
        <taxon>Aspergillaceae</taxon>
        <taxon>Penicillium</taxon>
    </lineage>
</organism>
<gene>
    <name evidence="9" type="ORF">PENDEC_c002G00779</name>
</gene>
<evidence type="ECO:0000256" key="1">
    <source>
        <dbReference type="ARBA" id="ARBA00004123"/>
    </source>
</evidence>